<dbReference type="Gene3D" id="3.40.50.1820">
    <property type="entry name" value="alpha/beta hydrolase"/>
    <property type="match status" value="1"/>
</dbReference>
<keyword evidence="1" id="KW-0378">Hydrolase</keyword>
<sequence>MIIGSHYNFNQDSTRYKSEILSDFIRDRNKLPRNLIVYFVVGTEIYNSGGLVPARSVLAGRYIYQGVVKQFTAISVSGNNAQHSVK</sequence>
<dbReference type="InterPro" id="IPR029058">
    <property type="entry name" value="AB_hydrolase_fold"/>
</dbReference>
<dbReference type="AlphaFoldDB" id="A0A4S2BNL8"/>
<dbReference type="Pfam" id="PF06028">
    <property type="entry name" value="DUF915"/>
    <property type="match status" value="1"/>
</dbReference>
<protein>
    <submittedName>
        <fullName evidence="1">Alpha/beta hydrolase</fullName>
    </submittedName>
</protein>
<dbReference type="InterPro" id="IPR010315">
    <property type="entry name" value="DUF915_hydro-like"/>
</dbReference>
<comment type="caution">
    <text evidence="1">The sequence shown here is derived from an EMBL/GenBank/DDBJ whole genome shotgun (WGS) entry which is preliminary data.</text>
</comment>
<proteinExistence type="predicted"/>
<dbReference type="Proteomes" id="UP000309117">
    <property type="component" value="Unassembled WGS sequence"/>
</dbReference>
<accession>A0A4S2BNL8</accession>
<evidence type="ECO:0000313" key="1">
    <source>
        <dbReference type="EMBL" id="TGY16538.1"/>
    </source>
</evidence>
<name>A0A4S2BNL8_9LACO</name>
<evidence type="ECO:0000313" key="2">
    <source>
        <dbReference type="Proteomes" id="UP000309117"/>
    </source>
</evidence>
<dbReference type="RefSeq" id="WP_135960374.1">
    <property type="nucleotide sequence ID" value="NZ_AQFR02000001.1"/>
</dbReference>
<reference evidence="1 2" key="1">
    <citation type="submission" date="2019-04" db="EMBL/GenBank/DDBJ databases">
        <title>Microbes associate with the intestines of laboratory mice.</title>
        <authorList>
            <person name="Navarre W."/>
            <person name="Wong E."/>
            <person name="Huang K."/>
            <person name="Tropini C."/>
            <person name="Ng K."/>
            <person name="Yu B."/>
        </authorList>
    </citation>
    <scope>NUCLEOTIDE SEQUENCE [LARGE SCALE GENOMIC DNA]</scope>
    <source>
        <strain evidence="1 2">NM61_E11</strain>
    </source>
</reference>
<dbReference type="EMBL" id="SRYV01000004">
    <property type="protein sequence ID" value="TGY16538.1"/>
    <property type="molecule type" value="Genomic_DNA"/>
</dbReference>
<organism evidence="1 2">
    <name type="scientific">Lactobacillus intestinalis</name>
    <dbReference type="NCBI Taxonomy" id="151781"/>
    <lineage>
        <taxon>Bacteria</taxon>
        <taxon>Bacillati</taxon>
        <taxon>Bacillota</taxon>
        <taxon>Bacilli</taxon>
        <taxon>Lactobacillales</taxon>
        <taxon>Lactobacillaceae</taxon>
        <taxon>Lactobacillus</taxon>
    </lineage>
</organism>
<dbReference type="GO" id="GO:0016787">
    <property type="term" value="F:hydrolase activity"/>
    <property type="evidence" value="ECO:0007669"/>
    <property type="project" value="UniProtKB-KW"/>
</dbReference>
<gene>
    <name evidence="1" type="ORF">E5351_02940</name>
</gene>